<sequence>MRNAEPKATSTQRTDDPARKINASLRKRRAEESPEVKAKRIELQRQCREEESPEVRSKRIENQRQRRA</sequence>
<reference evidence="2 3" key="1">
    <citation type="submission" date="2024-08" db="EMBL/GenBank/DDBJ databases">
        <authorList>
            <person name="Cucini C."/>
            <person name="Frati F."/>
        </authorList>
    </citation>
    <scope>NUCLEOTIDE SEQUENCE [LARGE SCALE GENOMIC DNA]</scope>
</reference>
<organism evidence="2 3">
    <name type="scientific">Orchesella dallaii</name>
    <dbReference type="NCBI Taxonomy" id="48710"/>
    <lineage>
        <taxon>Eukaryota</taxon>
        <taxon>Metazoa</taxon>
        <taxon>Ecdysozoa</taxon>
        <taxon>Arthropoda</taxon>
        <taxon>Hexapoda</taxon>
        <taxon>Collembola</taxon>
        <taxon>Entomobryomorpha</taxon>
        <taxon>Entomobryoidea</taxon>
        <taxon>Orchesellidae</taxon>
        <taxon>Orchesellinae</taxon>
        <taxon>Orchesella</taxon>
    </lineage>
</organism>
<gene>
    <name evidence="2" type="ORF">ODALV1_LOCUS6696</name>
</gene>
<evidence type="ECO:0000313" key="2">
    <source>
        <dbReference type="EMBL" id="CAL8087313.1"/>
    </source>
</evidence>
<proteinExistence type="predicted"/>
<dbReference type="Proteomes" id="UP001642540">
    <property type="component" value="Unassembled WGS sequence"/>
</dbReference>
<evidence type="ECO:0000256" key="1">
    <source>
        <dbReference type="SAM" id="MobiDB-lite"/>
    </source>
</evidence>
<feature type="compositionally biased region" description="Basic and acidic residues" evidence="1">
    <location>
        <begin position="29"/>
        <end position="68"/>
    </location>
</feature>
<comment type="caution">
    <text evidence="2">The sequence shown here is derived from an EMBL/GenBank/DDBJ whole genome shotgun (WGS) entry which is preliminary data.</text>
</comment>
<feature type="region of interest" description="Disordered" evidence="1">
    <location>
        <begin position="1"/>
        <end position="68"/>
    </location>
</feature>
<name>A0ABP1Q2U8_9HEXA</name>
<evidence type="ECO:0000313" key="3">
    <source>
        <dbReference type="Proteomes" id="UP001642540"/>
    </source>
</evidence>
<accession>A0ABP1Q2U8</accession>
<protein>
    <submittedName>
        <fullName evidence="2">Uncharacterized protein</fullName>
    </submittedName>
</protein>
<keyword evidence="3" id="KW-1185">Reference proteome</keyword>
<dbReference type="EMBL" id="CAXLJM020000020">
    <property type="protein sequence ID" value="CAL8087313.1"/>
    <property type="molecule type" value="Genomic_DNA"/>
</dbReference>